<feature type="transmembrane region" description="Helical" evidence="6">
    <location>
        <begin position="12"/>
        <end position="31"/>
    </location>
</feature>
<keyword evidence="3 6" id="KW-0812">Transmembrane</keyword>
<keyword evidence="4 6" id="KW-1133">Transmembrane helix</keyword>
<dbReference type="InterPro" id="IPR036259">
    <property type="entry name" value="MFS_trans_sf"/>
</dbReference>
<dbReference type="Pfam" id="PF12832">
    <property type="entry name" value="MFS_1_like"/>
    <property type="match status" value="1"/>
</dbReference>
<dbReference type="OrthoDB" id="10029266at2759"/>
<dbReference type="InterPro" id="IPR024989">
    <property type="entry name" value="MFS_assoc_dom"/>
</dbReference>
<dbReference type="RefSeq" id="XP_011641597.1">
    <property type="nucleotide sequence ID" value="XM_011643295.2"/>
</dbReference>
<evidence type="ECO:0000313" key="9">
    <source>
        <dbReference type="RefSeq" id="XP_011641597.1"/>
    </source>
</evidence>
<dbReference type="AlphaFoldDB" id="A0A6I9WFZ8"/>
<keyword evidence="5 6" id="KW-0472">Membrane</keyword>
<evidence type="ECO:0000256" key="5">
    <source>
        <dbReference type="ARBA" id="ARBA00023136"/>
    </source>
</evidence>
<dbReference type="GeneID" id="105430001"/>
<dbReference type="PANTHER" id="PTHR16172">
    <property type="entry name" value="MAJOR FACILITATOR SUPERFAMILY DOMAIN-CONTAINING PROTEIN 6-LIKE"/>
    <property type="match status" value="1"/>
</dbReference>
<feature type="transmembrane region" description="Helical" evidence="6">
    <location>
        <begin position="318"/>
        <end position="341"/>
    </location>
</feature>
<dbReference type="InterPro" id="IPR051717">
    <property type="entry name" value="MFS_MFSD6"/>
</dbReference>
<feature type="transmembrane region" description="Helical" evidence="6">
    <location>
        <begin position="75"/>
        <end position="95"/>
    </location>
</feature>
<dbReference type="InterPro" id="IPR020846">
    <property type="entry name" value="MFS_dom"/>
</dbReference>
<dbReference type="Gene3D" id="1.20.1250.20">
    <property type="entry name" value="MFS general substrate transporter like domains"/>
    <property type="match status" value="2"/>
</dbReference>
<feature type="transmembrane region" description="Helical" evidence="6">
    <location>
        <begin position="248"/>
        <end position="267"/>
    </location>
</feature>
<evidence type="ECO:0000256" key="4">
    <source>
        <dbReference type="ARBA" id="ARBA00022989"/>
    </source>
</evidence>
<dbReference type="PANTHER" id="PTHR16172:SF37">
    <property type="entry name" value="RE36877P"/>
    <property type="match status" value="1"/>
</dbReference>
<sequence>MKVNNKLLPIKLHYFFFLASLGCTFPFLHVYGKQLGLSPLVIGSISAIVPLLYLITKPIFGFIMDYSRAWRKTICIIFIVMTNSCFVGIFFLPAMPGPVLTDHFENVSYPFLSLCDIEHDHTSAIESDNSVKDITCYWLCKDTNFSTRLFFRNATERKTIISLDTACLINVNDTSFHHENITANYNCNVTCDNFENNYCIWTSITFWSYMLLLFLGETGYFVVMIINDATCFAILSENKRLKYGEQRLWGTIAFGITGCIVGYMVNLSQREAYKTFTPVLYLILVLTGIDLVCCKSLKMSFESGSSTIIKDVFALLKLKSVVIFLFFAVFTGIINSFMHNFLFWYLEDFADATGYMSKIKLIEGLIVGVQNFGETVSFFLSGKIVKKIGYGHTFTLCFICYALRLGLISLVPTPWWILPIEFFMHGLSFSLCLATIVSYASVITPPGASATVQAIVQSMHDSFGVSIGALLGGIFYKKYGGTTTLRIFSVFAAFDALTYFILYIIYLRNKTYTRSNVKWKKPDDAQEYCMGAEG</sequence>
<feature type="transmembrane region" description="Helical" evidence="6">
    <location>
        <begin position="206"/>
        <end position="227"/>
    </location>
</feature>
<dbReference type="Proteomes" id="UP000504615">
    <property type="component" value="Unplaced"/>
</dbReference>
<dbReference type="GO" id="GO:0022857">
    <property type="term" value="F:transmembrane transporter activity"/>
    <property type="evidence" value="ECO:0007669"/>
    <property type="project" value="InterPro"/>
</dbReference>
<evidence type="ECO:0000259" key="7">
    <source>
        <dbReference type="PROSITE" id="PS50850"/>
    </source>
</evidence>
<feature type="transmembrane region" description="Helical" evidence="6">
    <location>
        <begin position="422"/>
        <end position="442"/>
    </location>
</feature>
<evidence type="ECO:0000313" key="8">
    <source>
        <dbReference type="Proteomes" id="UP000504615"/>
    </source>
</evidence>
<dbReference type="GO" id="GO:0016020">
    <property type="term" value="C:membrane"/>
    <property type="evidence" value="ECO:0007669"/>
    <property type="project" value="UniProtKB-SubCell"/>
</dbReference>
<feature type="domain" description="Major facilitator superfamily (MFS) profile" evidence="7">
    <location>
        <begin position="324"/>
        <end position="534"/>
    </location>
</feature>
<protein>
    <submittedName>
        <fullName evidence="9">Major facilitator superfamily domain-containing protein 6-like</fullName>
    </submittedName>
</protein>
<dbReference type="PROSITE" id="PS50850">
    <property type="entry name" value="MFS"/>
    <property type="match status" value="1"/>
</dbReference>
<gene>
    <name evidence="9" type="primary">LOC105430001</name>
</gene>
<name>A0A6I9WFZ8_9HYME</name>
<evidence type="ECO:0000256" key="6">
    <source>
        <dbReference type="SAM" id="Phobius"/>
    </source>
</evidence>
<organism evidence="8 9">
    <name type="scientific">Pogonomyrmex barbatus</name>
    <name type="common">red harvester ant</name>
    <dbReference type="NCBI Taxonomy" id="144034"/>
    <lineage>
        <taxon>Eukaryota</taxon>
        <taxon>Metazoa</taxon>
        <taxon>Ecdysozoa</taxon>
        <taxon>Arthropoda</taxon>
        <taxon>Hexapoda</taxon>
        <taxon>Insecta</taxon>
        <taxon>Pterygota</taxon>
        <taxon>Neoptera</taxon>
        <taxon>Endopterygota</taxon>
        <taxon>Hymenoptera</taxon>
        <taxon>Apocrita</taxon>
        <taxon>Aculeata</taxon>
        <taxon>Formicoidea</taxon>
        <taxon>Formicidae</taxon>
        <taxon>Myrmicinae</taxon>
        <taxon>Pogonomyrmex</taxon>
    </lineage>
</organism>
<dbReference type="PROSITE" id="PS51257">
    <property type="entry name" value="PROKAR_LIPOPROTEIN"/>
    <property type="match status" value="1"/>
</dbReference>
<proteinExistence type="inferred from homology"/>
<keyword evidence="8" id="KW-1185">Reference proteome</keyword>
<feature type="transmembrane region" description="Helical" evidence="6">
    <location>
        <begin position="487"/>
        <end position="506"/>
    </location>
</feature>
<comment type="subcellular location">
    <subcellularLocation>
        <location evidence="1">Membrane</location>
        <topology evidence="1">Multi-pass membrane protein</topology>
    </subcellularLocation>
</comment>
<evidence type="ECO:0000256" key="3">
    <source>
        <dbReference type="ARBA" id="ARBA00022692"/>
    </source>
</evidence>
<feature type="transmembrane region" description="Helical" evidence="6">
    <location>
        <begin position="37"/>
        <end position="55"/>
    </location>
</feature>
<feature type="transmembrane region" description="Helical" evidence="6">
    <location>
        <begin position="279"/>
        <end position="297"/>
    </location>
</feature>
<reference evidence="9" key="1">
    <citation type="submission" date="2025-08" db="UniProtKB">
        <authorList>
            <consortium name="RefSeq"/>
        </authorList>
    </citation>
    <scope>IDENTIFICATION</scope>
</reference>
<dbReference type="KEGG" id="pbar:105430001"/>
<dbReference type="SUPFAM" id="SSF103473">
    <property type="entry name" value="MFS general substrate transporter"/>
    <property type="match status" value="1"/>
</dbReference>
<evidence type="ECO:0000256" key="1">
    <source>
        <dbReference type="ARBA" id="ARBA00004141"/>
    </source>
</evidence>
<accession>A0A6I9WFZ8</accession>
<feature type="transmembrane region" description="Helical" evidence="6">
    <location>
        <begin position="393"/>
        <end position="416"/>
    </location>
</feature>
<evidence type="ECO:0000256" key="2">
    <source>
        <dbReference type="ARBA" id="ARBA00005241"/>
    </source>
</evidence>
<comment type="similarity">
    <text evidence="2">Belongs to the major facilitator superfamily. MFSD6 family.</text>
</comment>